<dbReference type="AlphaFoldDB" id="A0A4Y2P4W0"/>
<evidence type="ECO:0000256" key="1">
    <source>
        <dbReference type="SAM" id="MobiDB-lite"/>
    </source>
</evidence>
<dbReference type="EMBL" id="BGPR01010423">
    <property type="protein sequence ID" value="GBN46083.1"/>
    <property type="molecule type" value="Genomic_DNA"/>
</dbReference>
<organism evidence="2 3">
    <name type="scientific">Araneus ventricosus</name>
    <name type="common">Orbweaver spider</name>
    <name type="synonym">Epeira ventricosa</name>
    <dbReference type="NCBI Taxonomy" id="182803"/>
    <lineage>
        <taxon>Eukaryota</taxon>
        <taxon>Metazoa</taxon>
        <taxon>Ecdysozoa</taxon>
        <taxon>Arthropoda</taxon>
        <taxon>Chelicerata</taxon>
        <taxon>Arachnida</taxon>
        <taxon>Araneae</taxon>
        <taxon>Araneomorphae</taxon>
        <taxon>Entelegynae</taxon>
        <taxon>Araneoidea</taxon>
        <taxon>Araneidae</taxon>
        <taxon>Araneus</taxon>
    </lineage>
</organism>
<dbReference type="GO" id="GO:0006508">
    <property type="term" value="P:proteolysis"/>
    <property type="evidence" value="ECO:0007669"/>
    <property type="project" value="InterPro"/>
</dbReference>
<keyword evidence="3" id="KW-1185">Reference proteome</keyword>
<proteinExistence type="predicted"/>
<comment type="caution">
    <text evidence="2">The sequence shown here is derived from an EMBL/GenBank/DDBJ whole genome shotgun (WGS) entry which is preliminary data.</text>
</comment>
<dbReference type="InterPro" id="IPR021109">
    <property type="entry name" value="Peptidase_aspartic_dom_sf"/>
</dbReference>
<accession>A0A4Y2P4W0</accession>
<dbReference type="Proteomes" id="UP000499080">
    <property type="component" value="Unassembled WGS sequence"/>
</dbReference>
<feature type="compositionally biased region" description="Polar residues" evidence="1">
    <location>
        <begin position="35"/>
        <end position="48"/>
    </location>
</feature>
<feature type="region of interest" description="Disordered" evidence="1">
    <location>
        <begin position="15"/>
        <end position="61"/>
    </location>
</feature>
<dbReference type="GO" id="GO:0004190">
    <property type="term" value="F:aspartic-type endopeptidase activity"/>
    <property type="evidence" value="ECO:0007669"/>
    <property type="project" value="InterPro"/>
</dbReference>
<feature type="compositionally biased region" description="Low complexity" evidence="1">
    <location>
        <begin position="15"/>
        <end position="31"/>
    </location>
</feature>
<dbReference type="SUPFAM" id="SSF50630">
    <property type="entry name" value="Acid proteases"/>
    <property type="match status" value="1"/>
</dbReference>
<name>A0A4Y2P4W0_ARAVE</name>
<dbReference type="PROSITE" id="PS00141">
    <property type="entry name" value="ASP_PROTEASE"/>
    <property type="match status" value="1"/>
</dbReference>
<dbReference type="InterPro" id="IPR001969">
    <property type="entry name" value="Aspartic_peptidase_AS"/>
</dbReference>
<dbReference type="Gene3D" id="2.40.70.10">
    <property type="entry name" value="Acid Proteases"/>
    <property type="match status" value="1"/>
</dbReference>
<sequence length="134" mass="15323">MRPDFNFRRQNQYYNGRQNQSVRQNQSNGRRVNNERQTIQNVRQNNNPNDRRVDTQQNEGNGSLKLVVGEARVDPLSFTEAHIDPKNCTEFSSCNLPIISVDIDKIKCNALIDTGATMNLLSIDMVQLLSIIKC</sequence>
<evidence type="ECO:0000313" key="3">
    <source>
        <dbReference type="Proteomes" id="UP000499080"/>
    </source>
</evidence>
<gene>
    <name evidence="2" type="ORF">AVEN_3145_1</name>
</gene>
<protein>
    <submittedName>
        <fullName evidence="2">Uncharacterized protein</fullName>
    </submittedName>
</protein>
<reference evidence="2 3" key="1">
    <citation type="journal article" date="2019" name="Sci. Rep.">
        <title>Orb-weaving spider Araneus ventricosus genome elucidates the spidroin gene catalogue.</title>
        <authorList>
            <person name="Kono N."/>
            <person name="Nakamura H."/>
            <person name="Ohtoshi R."/>
            <person name="Moran D.A.P."/>
            <person name="Shinohara A."/>
            <person name="Yoshida Y."/>
            <person name="Fujiwara M."/>
            <person name="Mori M."/>
            <person name="Tomita M."/>
            <person name="Arakawa K."/>
        </authorList>
    </citation>
    <scope>NUCLEOTIDE SEQUENCE [LARGE SCALE GENOMIC DNA]</scope>
</reference>
<evidence type="ECO:0000313" key="2">
    <source>
        <dbReference type="EMBL" id="GBN46083.1"/>
    </source>
</evidence>